<protein>
    <submittedName>
        <fullName evidence="3">Glutathione S-transferase</fullName>
    </submittedName>
</protein>
<dbReference type="Pfam" id="PF13409">
    <property type="entry name" value="GST_N_2"/>
    <property type="match status" value="1"/>
</dbReference>
<sequence>METLVKLYYLPASCSLSPHIVINELGLDVDLIKVDHASHKTETGLDFYDINPHGYVPLLDLGGGNLLREGPAIVQYLADLKPEAGLAPAAGTMERYKLQEMLGFLSTEIHKGFIPLLYARLAGNYVETARPKLEKRYQWIDAHLADRPFLMGDRFTAADAYLFALTGWGQAPWLKSYYKAGIHFDALHNLEAWYGRVRQRDAVRKSIAEEGLAFD</sequence>
<dbReference type="PROSITE" id="PS50405">
    <property type="entry name" value="GST_CTER"/>
    <property type="match status" value="1"/>
</dbReference>
<feature type="domain" description="GST N-terminal" evidence="1">
    <location>
        <begin position="2"/>
        <end position="85"/>
    </location>
</feature>
<dbReference type="InterPro" id="IPR004045">
    <property type="entry name" value="Glutathione_S-Trfase_N"/>
</dbReference>
<organism evidence="3 4">
    <name type="scientific">Rhizobium dioscoreae</name>
    <dbReference type="NCBI Taxonomy" id="2653122"/>
    <lineage>
        <taxon>Bacteria</taxon>
        <taxon>Pseudomonadati</taxon>
        <taxon>Pseudomonadota</taxon>
        <taxon>Alphaproteobacteria</taxon>
        <taxon>Hyphomicrobiales</taxon>
        <taxon>Rhizobiaceae</taxon>
        <taxon>Rhizobium/Agrobacterium group</taxon>
        <taxon>Rhizobium</taxon>
    </lineage>
</organism>
<dbReference type="InterPro" id="IPR036282">
    <property type="entry name" value="Glutathione-S-Trfase_C_sf"/>
</dbReference>
<dbReference type="SFLD" id="SFLDG01150">
    <property type="entry name" value="Main.1:_Beta-like"/>
    <property type="match status" value="1"/>
</dbReference>
<dbReference type="CDD" id="cd03188">
    <property type="entry name" value="GST_C_Beta"/>
    <property type="match status" value="1"/>
</dbReference>
<dbReference type="SUPFAM" id="SSF52833">
    <property type="entry name" value="Thioredoxin-like"/>
    <property type="match status" value="1"/>
</dbReference>
<dbReference type="SFLD" id="SFLDS00019">
    <property type="entry name" value="Glutathione_Transferase_(cytos"/>
    <property type="match status" value="1"/>
</dbReference>
<reference evidence="3 4" key="1">
    <citation type="journal article" date="2020" name="Genome Biol. Evol.">
        <title>Rhizobium dioscoreae sp. nov., a plant growth-promoting bacterium isolated from yam (Dioscorea species).</title>
        <authorList>
            <person name="Ouyabe M."/>
            <person name="Tanaka N."/>
            <person name="Shiwa Y."/>
            <person name="Fujita N."/>
            <person name="Kikuno H."/>
            <person name="Babil P."/>
            <person name="Shiwachi H."/>
        </authorList>
    </citation>
    <scope>NUCLEOTIDE SEQUENCE [LARGE SCALE GENOMIC DNA]</scope>
    <source>
        <strain evidence="3 4">S-93</strain>
    </source>
</reference>
<dbReference type="InterPro" id="IPR010987">
    <property type="entry name" value="Glutathione-S-Trfase_C-like"/>
</dbReference>
<accession>A0ABQ0YYG8</accession>
<evidence type="ECO:0000313" key="3">
    <source>
        <dbReference type="EMBL" id="GES48284.1"/>
    </source>
</evidence>
<gene>
    <name evidence="3" type="primary">attY</name>
    <name evidence="3" type="ORF">RsS93_08980</name>
</gene>
<dbReference type="InterPro" id="IPR004046">
    <property type="entry name" value="GST_C"/>
</dbReference>
<comment type="caution">
    <text evidence="3">The sequence shown here is derived from an EMBL/GenBank/DDBJ whole genome shotgun (WGS) entry which is preliminary data.</text>
</comment>
<evidence type="ECO:0000259" key="2">
    <source>
        <dbReference type="PROSITE" id="PS50405"/>
    </source>
</evidence>
<evidence type="ECO:0000259" key="1">
    <source>
        <dbReference type="PROSITE" id="PS50404"/>
    </source>
</evidence>
<dbReference type="PROSITE" id="PS50404">
    <property type="entry name" value="GST_NTER"/>
    <property type="match status" value="1"/>
</dbReference>
<feature type="domain" description="GST C-terminal" evidence="2">
    <location>
        <begin position="91"/>
        <end position="215"/>
    </location>
</feature>
<dbReference type="CDD" id="cd03057">
    <property type="entry name" value="GST_N_Beta"/>
    <property type="match status" value="1"/>
</dbReference>
<dbReference type="Gene3D" id="1.20.1050.10">
    <property type="match status" value="1"/>
</dbReference>
<dbReference type="EMBL" id="BLAJ01000001">
    <property type="protein sequence ID" value="GES48284.1"/>
    <property type="molecule type" value="Genomic_DNA"/>
</dbReference>
<evidence type="ECO:0000313" key="4">
    <source>
        <dbReference type="Proteomes" id="UP000390335"/>
    </source>
</evidence>
<dbReference type="Pfam" id="PF00043">
    <property type="entry name" value="GST_C"/>
    <property type="match status" value="1"/>
</dbReference>
<dbReference type="InterPro" id="IPR040079">
    <property type="entry name" value="Glutathione_S-Trfase"/>
</dbReference>
<proteinExistence type="predicted"/>
<dbReference type="PANTHER" id="PTHR44051">
    <property type="entry name" value="GLUTATHIONE S-TRANSFERASE-RELATED"/>
    <property type="match status" value="1"/>
</dbReference>
<dbReference type="Proteomes" id="UP000390335">
    <property type="component" value="Unassembled WGS sequence"/>
</dbReference>
<dbReference type="SFLD" id="SFLDG00358">
    <property type="entry name" value="Main_(cytGST)"/>
    <property type="match status" value="1"/>
</dbReference>
<keyword evidence="4" id="KW-1185">Reference proteome</keyword>
<dbReference type="Gene3D" id="3.40.30.10">
    <property type="entry name" value="Glutaredoxin"/>
    <property type="match status" value="1"/>
</dbReference>
<dbReference type="InterPro" id="IPR036249">
    <property type="entry name" value="Thioredoxin-like_sf"/>
</dbReference>
<dbReference type="PANTHER" id="PTHR44051:SF8">
    <property type="entry name" value="GLUTATHIONE S-TRANSFERASE GSTA"/>
    <property type="match status" value="1"/>
</dbReference>
<name>A0ABQ0YYG8_9HYPH</name>
<dbReference type="SUPFAM" id="SSF47616">
    <property type="entry name" value="GST C-terminal domain-like"/>
    <property type="match status" value="1"/>
</dbReference>